<protein>
    <submittedName>
        <fullName evidence="2">Uncharacterized protein DUF2249</fullName>
    </submittedName>
</protein>
<evidence type="ECO:0000313" key="2">
    <source>
        <dbReference type="EMBL" id="PXX50501.1"/>
    </source>
</evidence>
<dbReference type="RefSeq" id="WP_059287674.1">
    <property type="nucleotide sequence ID" value="NZ_LNQU01000337.1"/>
</dbReference>
<keyword evidence="3" id="KW-1185">Reference proteome</keyword>
<name>A0A318JNE5_9NEIS</name>
<dbReference type="Pfam" id="PF10006">
    <property type="entry name" value="DUF2249"/>
    <property type="match status" value="1"/>
</dbReference>
<dbReference type="AlphaFoldDB" id="A0A318JNE5"/>
<dbReference type="InterPro" id="IPR018720">
    <property type="entry name" value="DUF2249"/>
</dbReference>
<sequence length="70" mass="7646">MSPVDLRHLAAPAPMEIILDAAEQLQDQQTLAWILPHHPTPLLPMLTAQGIAYRFELSGDGGVILYISKA</sequence>
<organism evidence="2 3">
    <name type="scientific">Aquitalea magnusonii</name>
    <dbReference type="NCBI Taxonomy" id="332411"/>
    <lineage>
        <taxon>Bacteria</taxon>
        <taxon>Pseudomonadati</taxon>
        <taxon>Pseudomonadota</taxon>
        <taxon>Betaproteobacteria</taxon>
        <taxon>Neisseriales</taxon>
        <taxon>Chromobacteriaceae</taxon>
        <taxon>Aquitalea</taxon>
    </lineage>
</organism>
<gene>
    <name evidence="2" type="ORF">DFR38_102150</name>
</gene>
<dbReference type="Proteomes" id="UP000248395">
    <property type="component" value="Unassembled WGS sequence"/>
</dbReference>
<evidence type="ECO:0000313" key="3">
    <source>
        <dbReference type="Proteomes" id="UP000248395"/>
    </source>
</evidence>
<proteinExistence type="predicted"/>
<dbReference type="OrthoDB" id="151621at2"/>
<feature type="domain" description="DUF2249" evidence="1">
    <location>
        <begin position="4"/>
        <end position="68"/>
    </location>
</feature>
<reference evidence="2 3" key="1">
    <citation type="submission" date="2018-05" db="EMBL/GenBank/DDBJ databases">
        <title>Genomic Encyclopedia of Type Strains, Phase IV (KMG-IV): sequencing the most valuable type-strain genomes for metagenomic binning, comparative biology and taxonomic classification.</title>
        <authorList>
            <person name="Goeker M."/>
        </authorList>
    </citation>
    <scope>NUCLEOTIDE SEQUENCE [LARGE SCALE GENOMIC DNA]</scope>
    <source>
        <strain evidence="2 3">DSM 25134</strain>
    </source>
</reference>
<accession>A0A318JNE5</accession>
<comment type="caution">
    <text evidence="2">The sequence shown here is derived from an EMBL/GenBank/DDBJ whole genome shotgun (WGS) entry which is preliminary data.</text>
</comment>
<dbReference type="EMBL" id="QJKC01000002">
    <property type="protein sequence ID" value="PXX50501.1"/>
    <property type="molecule type" value="Genomic_DNA"/>
</dbReference>
<evidence type="ECO:0000259" key="1">
    <source>
        <dbReference type="Pfam" id="PF10006"/>
    </source>
</evidence>